<organism evidence="1 2">
    <name type="scientific">Peribacillus simplex</name>
    <dbReference type="NCBI Taxonomy" id="1478"/>
    <lineage>
        <taxon>Bacteria</taxon>
        <taxon>Bacillati</taxon>
        <taxon>Bacillota</taxon>
        <taxon>Bacilli</taxon>
        <taxon>Bacillales</taxon>
        <taxon>Bacillaceae</taxon>
        <taxon>Peribacillus</taxon>
    </lineage>
</organism>
<accession>A0A9W4KQ61</accession>
<gene>
    <name evidence="1" type="ORF">SRABI133_00632</name>
</gene>
<name>A0A9W4KQ61_9BACI</name>
<dbReference type="Proteomes" id="UP000789326">
    <property type="component" value="Unassembled WGS sequence"/>
</dbReference>
<proteinExistence type="predicted"/>
<protein>
    <submittedName>
        <fullName evidence="1">Uncharacterized protein</fullName>
    </submittedName>
</protein>
<sequence length="128" mass="14507">MSFSVSDEMNLFSQEFQNYLSPSSLQQLAKEVGFVQRTTKYQAQELIALCVWFSQQSRVTPLTQLCSRLEASTGVLMSPEGWGVPPRLVGKARENDKTTFGSTGLLTIQPKGLYIRNLGYFYLHAYRK</sequence>
<reference evidence="1" key="1">
    <citation type="submission" date="2021-11" db="EMBL/GenBank/DDBJ databases">
        <authorList>
            <person name="Bulgarelli D."/>
        </authorList>
    </citation>
    <scope>NUCLEOTIDE SEQUENCE</scope>
    <source>
        <strain evidence="1">Bi133</strain>
    </source>
</reference>
<comment type="caution">
    <text evidence="1">The sequence shown here is derived from an EMBL/GenBank/DDBJ whole genome shotgun (WGS) entry which is preliminary data.</text>
</comment>
<evidence type="ECO:0000313" key="1">
    <source>
        <dbReference type="EMBL" id="CAH0147676.1"/>
    </source>
</evidence>
<evidence type="ECO:0000313" key="2">
    <source>
        <dbReference type="Proteomes" id="UP000789326"/>
    </source>
</evidence>
<dbReference type="AlphaFoldDB" id="A0A9W4KQ61"/>
<dbReference type="EMBL" id="CAKKMG010000004">
    <property type="protein sequence ID" value="CAH0147676.1"/>
    <property type="molecule type" value="Genomic_DNA"/>
</dbReference>